<evidence type="ECO:0000313" key="3">
    <source>
        <dbReference type="Proteomes" id="UP000033710"/>
    </source>
</evidence>
<feature type="compositionally biased region" description="Acidic residues" evidence="1">
    <location>
        <begin position="1048"/>
        <end position="1081"/>
    </location>
</feature>
<feature type="compositionally biased region" description="Low complexity" evidence="1">
    <location>
        <begin position="17"/>
        <end position="34"/>
    </location>
</feature>
<feature type="compositionally biased region" description="Acidic residues" evidence="1">
    <location>
        <begin position="1098"/>
        <end position="1113"/>
    </location>
</feature>
<dbReference type="PANTHER" id="PTHR48148:SF2">
    <property type="entry name" value="PA14 DOMAIN-CONTAINING PROTEIN"/>
    <property type="match status" value="1"/>
</dbReference>
<reference evidence="2 3" key="2">
    <citation type="journal article" date="2015" name="Eukaryot. Cell">
        <title>Asexual propagation of a virulent clone complex in a human and feline outbreak of sporotrichosis.</title>
        <authorList>
            <person name="Teixeira Mde M."/>
            <person name="Rodrigues A.M."/>
            <person name="Tsui C.K."/>
            <person name="de Almeida L.G."/>
            <person name="Van Diepeningen A.D."/>
            <person name="van den Ende B.G."/>
            <person name="Fernandes G.F."/>
            <person name="Kano R."/>
            <person name="Hamelin R.C."/>
            <person name="Lopes-Bezerra L.M."/>
            <person name="Vasconcelos A.T."/>
            <person name="de Hoog S."/>
            <person name="de Camargo Z.P."/>
            <person name="Felipe M.S."/>
        </authorList>
    </citation>
    <scope>NUCLEOTIDE SEQUENCE [LARGE SCALE GENOMIC DNA]</scope>
    <source>
        <strain evidence="2 3">1099-18</strain>
    </source>
</reference>
<feature type="region of interest" description="Disordered" evidence="1">
    <location>
        <begin position="187"/>
        <end position="232"/>
    </location>
</feature>
<feature type="compositionally biased region" description="Low complexity" evidence="1">
    <location>
        <begin position="220"/>
        <end position="232"/>
    </location>
</feature>
<feature type="region of interest" description="Disordered" evidence="1">
    <location>
        <begin position="625"/>
        <end position="729"/>
    </location>
</feature>
<feature type="compositionally biased region" description="Low complexity" evidence="1">
    <location>
        <begin position="1024"/>
        <end position="1035"/>
    </location>
</feature>
<accession>A0A0F2LW73</accession>
<dbReference type="VEuPathDB" id="FungiDB:SPSK_00673"/>
<proteinExistence type="predicted"/>
<sequence>MSGDTFPGAAATSSTIPSDSMASVPPSSVPASDATVKTVPTSSAVEVVPQVKKASEALPPAAESELPVDGPFPECTAETFPAAPIKTPPTASNTALPLPIGYEALPQPQAPPVAPPTYESEEIIVSAIDPTDVNDVQSVTAAHSPPTMTSALAGVPVNLPEATTGATPTLAAAPTIATASHTTPLTLHPIRSSSASGPPLSSSNPKHTKLPAKAVPSEKPVAAADVDDSPSATPPLTLLELPNDILRLIVKEITHTNDLTSLALTNSTLYNLAVPHIYSRFDIVWPDPSAPVSEGKSVDALTYGLSTLCLGSAFARTANRLRRGRPNSTGTKSATKPGSGIFSHYTKFGSPDYATFTRKFSLGNGPRDWVAEYMITKESGKMLGTLVAMSVAKMRNLENFVWDMPTGVVSDVFMALASLPDYDPEQETCKLDRLWIRWHNNSLTTPPASRSTSPSIAPAPPPPQLFVPQGSNVTPTGILLPPHGGHPPPPPAIPYSLSPVEFPTFSVVPPLRSLTVLDIDELAYLDELAVLIERSHSRLTELRIGIAAHAIGKDFVQTWDGVSLQQVDMDASWPGESTIGERRLGGVLGVLVGRIYDIRRKPAPEPAPRSSVTVELIPAAAAAAEATTSTDASAGHETNGTASTVDDGETTPVASTSTQSDLASASPQPTPSSSSLSSSAAAAPPPHNPHSPPPNDTPTLEGVDVPLSRANRDNDRDHDHDDDADDVDEPHRLDKKLKLTTLELERVPLSMQVLVRAVDWSTLTTLTILNCPQHDSLWRQLKKHFRPTASYSGHGFGIAAPSNPSLSSPSAAPLRYHMALKSIHTDIVSKSLLYFIRDTLAPNSLEVLFLQNRRHSDASNQITIHDIFKSAIKPHRQSLRKLLIDGSLRTEADHLEGSRRRRTWVLPHDILLYLTSGRMINLRELAVTMSYASWHTFLQRLPQLPKLRSLHVQHIVDHLVDPLQPYDLAMQIADIVTLRPDVQLCFVGIGAKCYEVVELHGSERDQADGDGSTAGGAGNGAATGSGNVNGSSIDGSIHDGSDTSSTSSEDDDDDDVDDSDGSADDEDAAEDDDDDDDDDDAPPNAFAGPPGVPFHDGDDADNLSDSGDSDDSFLQDGDAGLPRPPRLQMREIFFYDDKVAIFKARHGRL</sequence>
<feature type="compositionally biased region" description="Polar residues" evidence="1">
    <location>
        <begin position="652"/>
        <end position="662"/>
    </location>
</feature>
<organism evidence="2 3">
    <name type="scientific">Sporothrix schenckii 1099-18</name>
    <dbReference type="NCBI Taxonomy" id="1397361"/>
    <lineage>
        <taxon>Eukaryota</taxon>
        <taxon>Fungi</taxon>
        <taxon>Dikarya</taxon>
        <taxon>Ascomycota</taxon>
        <taxon>Pezizomycotina</taxon>
        <taxon>Sordariomycetes</taxon>
        <taxon>Sordariomycetidae</taxon>
        <taxon>Ophiostomatales</taxon>
        <taxon>Ophiostomataceae</taxon>
        <taxon>Sporothrix</taxon>
    </lineage>
</organism>
<evidence type="ECO:0000256" key="1">
    <source>
        <dbReference type="SAM" id="MobiDB-lite"/>
    </source>
</evidence>
<dbReference type="KEGG" id="ssck:SPSK_00673"/>
<dbReference type="OrthoDB" id="3199516at2759"/>
<comment type="caution">
    <text evidence="2">The sequence shown here is derived from an EMBL/GenBank/DDBJ whole genome shotgun (WGS) entry which is preliminary data.</text>
</comment>
<feature type="compositionally biased region" description="Gly residues" evidence="1">
    <location>
        <begin position="1012"/>
        <end position="1023"/>
    </location>
</feature>
<feature type="compositionally biased region" description="Low complexity" evidence="1">
    <location>
        <begin position="192"/>
        <end position="205"/>
    </location>
</feature>
<feature type="compositionally biased region" description="Low complexity" evidence="1">
    <location>
        <begin position="663"/>
        <end position="682"/>
    </location>
</feature>
<feature type="region of interest" description="Disordered" evidence="1">
    <location>
        <begin position="1004"/>
        <end position="1126"/>
    </location>
</feature>
<feature type="compositionally biased region" description="Basic and acidic residues" evidence="1">
    <location>
        <begin position="710"/>
        <end position="721"/>
    </location>
</feature>
<dbReference type="AlphaFoldDB" id="A0A0F2LW73"/>
<reference evidence="2 3" key="1">
    <citation type="journal article" date="2014" name="BMC Genomics">
        <title>Comparative genomics of the major fungal agents of human and animal Sporotrichosis: Sporothrix schenckii and Sporothrix brasiliensis.</title>
        <authorList>
            <person name="Teixeira M.M."/>
            <person name="de Almeida L.G."/>
            <person name="Kubitschek-Barreira P."/>
            <person name="Alves F.L."/>
            <person name="Kioshima E.S."/>
            <person name="Abadio A.K."/>
            <person name="Fernandes L."/>
            <person name="Derengowski L.S."/>
            <person name="Ferreira K.S."/>
            <person name="Souza R.C."/>
            <person name="Ruiz J.C."/>
            <person name="de Andrade N.C."/>
            <person name="Paes H.C."/>
            <person name="Nicola A.M."/>
            <person name="Albuquerque P."/>
            <person name="Gerber A.L."/>
            <person name="Martins V.P."/>
            <person name="Peconick L.D."/>
            <person name="Neto A.V."/>
            <person name="Chaucanez C.B."/>
            <person name="Silva P.A."/>
            <person name="Cunha O.L."/>
            <person name="de Oliveira F.F."/>
            <person name="dos Santos T.C."/>
            <person name="Barros A.L."/>
            <person name="Soares M.A."/>
            <person name="de Oliveira L.M."/>
            <person name="Marini M.M."/>
            <person name="Villalobos-Duno H."/>
            <person name="Cunha M.M."/>
            <person name="de Hoog S."/>
            <person name="da Silveira J.F."/>
            <person name="Henrissat B."/>
            <person name="Nino-Vega G.A."/>
            <person name="Cisalpino P.S."/>
            <person name="Mora-Montes H.M."/>
            <person name="Almeida S.R."/>
            <person name="Stajich J.E."/>
            <person name="Lopes-Bezerra L.M."/>
            <person name="Vasconcelos A.T."/>
            <person name="Felipe M.S."/>
        </authorList>
    </citation>
    <scope>NUCLEOTIDE SEQUENCE [LARGE SCALE GENOMIC DNA]</scope>
    <source>
        <strain evidence="2 3">1099-18</strain>
    </source>
</reference>
<feature type="region of interest" description="Disordered" evidence="1">
    <location>
        <begin position="1"/>
        <end position="44"/>
    </location>
</feature>
<gene>
    <name evidence="2" type="ORF">SPSK_00673</name>
</gene>
<evidence type="ECO:0000313" key="2">
    <source>
        <dbReference type="EMBL" id="KJR81722.1"/>
    </source>
</evidence>
<dbReference type="GeneID" id="27662900"/>
<protein>
    <submittedName>
        <fullName evidence="2">F-box domain protein</fullName>
    </submittedName>
</protein>
<dbReference type="EMBL" id="AXCR01000011">
    <property type="protein sequence ID" value="KJR81722.1"/>
    <property type="molecule type" value="Genomic_DNA"/>
</dbReference>
<name>A0A0F2LW73_SPOSC</name>
<dbReference type="Proteomes" id="UP000033710">
    <property type="component" value="Unassembled WGS sequence"/>
</dbReference>
<dbReference type="RefSeq" id="XP_016584398.1">
    <property type="nucleotide sequence ID" value="XM_016727623.1"/>
</dbReference>
<dbReference type="PANTHER" id="PTHR48148">
    <property type="entry name" value="KERATINOCYTE PROLINE-RICH PROTEIN"/>
    <property type="match status" value="1"/>
</dbReference>
<feature type="compositionally biased region" description="Pro residues" evidence="1">
    <location>
        <begin position="683"/>
        <end position="696"/>
    </location>
</feature>